<dbReference type="PROSITE" id="PS50994">
    <property type="entry name" value="INTEGRASE"/>
    <property type="match status" value="1"/>
</dbReference>
<dbReference type="NCBIfam" id="NF033516">
    <property type="entry name" value="transpos_IS3"/>
    <property type="match status" value="1"/>
</dbReference>
<evidence type="ECO:0000313" key="10">
    <source>
        <dbReference type="EMBL" id="GAA6270570.1"/>
    </source>
</evidence>
<dbReference type="EMBL" id="BAABXL010000001">
    <property type="protein sequence ID" value="GAA6268351.1"/>
    <property type="molecule type" value="Genomic_DNA"/>
</dbReference>
<dbReference type="InterPro" id="IPR050900">
    <property type="entry name" value="Transposase_IS3/IS150/IS904"/>
</dbReference>
<evidence type="ECO:0000259" key="2">
    <source>
        <dbReference type="PROSITE" id="PS50994"/>
    </source>
</evidence>
<organism evidence="10 11">
    <name type="scientific">Enterocloster alcoholdehydrogenati</name>
    <dbReference type="NCBI Taxonomy" id="2547410"/>
    <lineage>
        <taxon>Bacteria</taxon>
        <taxon>Bacillati</taxon>
        <taxon>Bacillota</taxon>
        <taxon>Clostridia</taxon>
        <taxon>Lachnospirales</taxon>
        <taxon>Lachnospiraceae</taxon>
        <taxon>Enterocloster</taxon>
    </lineage>
</organism>
<dbReference type="EMBL" id="BAABXL010000001">
    <property type="protein sequence ID" value="GAA6270354.1"/>
    <property type="molecule type" value="Genomic_DNA"/>
</dbReference>
<dbReference type="EMBL" id="BAABXL010000001">
    <property type="protein sequence ID" value="GAA6270570.1"/>
    <property type="molecule type" value="Genomic_DNA"/>
</dbReference>
<proteinExistence type="predicted"/>
<dbReference type="EMBL" id="BAABXL010000001">
    <property type="protein sequence ID" value="GAA6270385.1"/>
    <property type="molecule type" value="Genomic_DNA"/>
</dbReference>
<dbReference type="EMBL" id="BAABXL010000001">
    <property type="protein sequence ID" value="GAA6269995.1"/>
    <property type="molecule type" value="Genomic_DNA"/>
</dbReference>
<dbReference type="EMBL" id="BAABXL010000001">
    <property type="protein sequence ID" value="GAA6268290.1"/>
    <property type="molecule type" value="Genomic_DNA"/>
</dbReference>
<evidence type="ECO:0000313" key="7">
    <source>
        <dbReference type="EMBL" id="GAA6269995.1"/>
    </source>
</evidence>
<dbReference type="Pfam" id="PF13333">
    <property type="entry name" value="rve_2"/>
    <property type="match status" value="1"/>
</dbReference>
<evidence type="ECO:0000313" key="6">
    <source>
        <dbReference type="EMBL" id="GAA6268987.1"/>
    </source>
</evidence>
<keyword evidence="11" id="KW-1185">Reference proteome</keyword>
<dbReference type="EMBL" id="BAABXL010000001">
    <property type="protein sequence ID" value="GAA6267770.1"/>
    <property type="molecule type" value="Genomic_DNA"/>
</dbReference>
<dbReference type="SUPFAM" id="SSF53098">
    <property type="entry name" value="Ribonuclease H-like"/>
    <property type="match status" value="1"/>
</dbReference>
<dbReference type="InterPro" id="IPR036397">
    <property type="entry name" value="RNaseH_sf"/>
</dbReference>
<evidence type="ECO:0000256" key="1">
    <source>
        <dbReference type="ARBA" id="ARBA00002286"/>
    </source>
</evidence>
<evidence type="ECO:0000313" key="3">
    <source>
        <dbReference type="EMBL" id="GAA6267770.1"/>
    </source>
</evidence>
<dbReference type="RefSeq" id="WP_390469345.1">
    <property type="nucleotide sequence ID" value="NZ_BAABXL010000001.1"/>
</dbReference>
<dbReference type="InterPro" id="IPR048020">
    <property type="entry name" value="Transpos_IS3"/>
</dbReference>
<sequence>MALSGVRQEYLYFCVQEMHKEGYAVTEICDILDLNRSSYYKWTHRAKSRGQLENEALLHDIGMIYAGHNGTYGYRRIADEYNATHEKKYNLKRFYRLVHIVGLLAVIRRKRPAYQRSTPEVTAENILNREFTANTVNEKWCTDVTEMKYGSEGEKAYLSAILDLKGRDIISFAIGKSNNNQLVFETFDLAVQKYPDAHPLFHSDRGFQYTSKSFKAKLDKQGMQQSMSRVGRCIDNGPMEGFWGILKCEMYHLNRFETYEELVAAIEQFIHYYNHQRRQHKLNCLPPAIYRSLLEAA</sequence>
<dbReference type="InterPro" id="IPR001584">
    <property type="entry name" value="Integrase_cat-core"/>
</dbReference>
<dbReference type="InterPro" id="IPR012337">
    <property type="entry name" value="RNaseH-like_sf"/>
</dbReference>
<feature type="domain" description="Integrase catalytic" evidence="2">
    <location>
        <begin position="115"/>
        <end position="295"/>
    </location>
</feature>
<reference evidence="10 11" key="1">
    <citation type="submission" date="2024-04" db="EMBL/GenBank/DDBJ databases">
        <title>Defined microbial consortia suppress multidrug-resistant proinflammatory Enterobacteriaceae via ecological control.</title>
        <authorList>
            <person name="Furuichi M."/>
            <person name="Kawaguchi T."/>
            <person name="Pust M."/>
            <person name="Yasuma K."/>
            <person name="Plichta D."/>
            <person name="Hasegawa N."/>
            <person name="Ohya T."/>
            <person name="Bhattarai S."/>
            <person name="Sasajima S."/>
            <person name="Aoto Y."/>
            <person name="Tuganbaev T."/>
            <person name="Yaginuma M."/>
            <person name="Ueda M."/>
            <person name="Okahashi N."/>
            <person name="Amafuji K."/>
            <person name="Kiridooshi Y."/>
            <person name="Sugita K."/>
            <person name="Strazar M."/>
            <person name="Skelly A."/>
            <person name="Suda W."/>
            <person name="Hattori M."/>
            <person name="Nakamoto N."/>
            <person name="Caballero S."/>
            <person name="Norman J."/>
            <person name="Olle B."/>
            <person name="Tanoue T."/>
            <person name="Arita M."/>
            <person name="Bucci V."/>
            <person name="Atarashi K."/>
            <person name="Xavier R."/>
            <person name="Honda K."/>
        </authorList>
    </citation>
    <scope>NUCLEOTIDE SEQUENCE [LARGE SCALE GENOMIC DNA]</scope>
    <source>
        <strain evidence="10">F13</strain>
        <strain evidence="11">f13</strain>
    </source>
</reference>
<dbReference type="PANTHER" id="PTHR46889:SF4">
    <property type="entry name" value="TRANSPOSASE INSO FOR INSERTION SEQUENCE ELEMENT IS911B-RELATED"/>
    <property type="match status" value="1"/>
</dbReference>
<dbReference type="EMBL" id="BAABXL010000001">
    <property type="protein sequence ID" value="GAA6268987.1"/>
    <property type="molecule type" value="Genomic_DNA"/>
</dbReference>
<dbReference type="Pfam" id="PF00665">
    <property type="entry name" value="rve"/>
    <property type="match status" value="1"/>
</dbReference>
<protein>
    <recommendedName>
        <fullName evidence="2">Integrase catalytic domain-containing protein</fullName>
    </recommendedName>
</protein>
<dbReference type="PANTHER" id="PTHR46889">
    <property type="entry name" value="TRANSPOSASE INSF FOR INSERTION SEQUENCE IS3B-RELATED"/>
    <property type="match status" value="1"/>
</dbReference>
<dbReference type="Pfam" id="PF13276">
    <property type="entry name" value="HTH_21"/>
    <property type="match status" value="1"/>
</dbReference>
<dbReference type="Proteomes" id="UP001600894">
    <property type="component" value="Unassembled WGS sequence"/>
</dbReference>
<dbReference type="InterPro" id="IPR025948">
    <property type="entry name" value="HTH-like_dom"/>
</dbReference>
<comment type="function">
    <text evidence="1">Involved in the transposition of the insertion sequence.</text>
</comment>
<evidence type="ECO:0000313" key="9">
    <source>
        <dbReference type="EMBL" id="GAA6270385.1"/>
    </source>
</evidence>
<evidence type="ECO:0000313" key="11">
    <source>
        <dbReference type="Proteomes" id="UP001600894"/>
    </source>
</evidence>
<accession>A0ABQ0B2R7</accession>
<comment type="caution">
    <text evidence="10">The sequence shown here is derived from an EMBL/GenBank/DDBJ whole genome shotgun (WGS) entry which is preliminary data.</text>
</comment>
<evidence type="ECO:0000313" key="4">
    <source>
        <dbReference type="EMBL" id="GAA6268290.1"/>
    </source>
</evidence>
<gene>
    <name evidence="3" type="ORF">F130042H8_08300</name>
    <name evidence="4" type="ORF">F130042H8_13500</name>
    <name evidence="5" type="ORF">F130042H8_14110</name>
    <name evidence="6" type="ORF">F130042H8_20470</name>
    <name evidence="7" type="ORF">F130042H8_30550</name>
    <name evidence="8" type="ORF">F130042H8_34140</name>
    <name evidence="9" type="ORF">F130042H8_34450</name>
    <name evidence="10" type="ORF">F130042H8_36300</name>
</gene>
<evidence type="ECO:0000313" key="8">
    <source>
        <dbReference type="EMBL" id="GAA6270354.1"/>
    </source>
</evidence>
<dbReference type="Gene3D" id="3.30.420.10">
    <property type="entry name" value="Ribonuclease H-like superfamily/Ribonuclease H"/>
    <property type="match status" value="1"/>
</dbReference>
<evidence type="ECO:0000313" key="5">
    <source>
        <dbReference type="EMBL" id="GAA6268351.1"/>
    </source>
</evidence>
<name>A0ABQ0B2R7_9FIRM</name>